<evidence type="ECO:0000313" key="2">
    <source>
        <dbReference type="EMBL" id="KAF5663180.1"/>
    </source>
</evidence>
<keyword evidence="3" id="KW-1185">Reference proteome</keyword>
<dbReference type="EMBL" id="JAAGWQ010000151">
    <property type="protein sequence ID" value="KAF5663180.1"/>
    <property type="molecule type" value="Genomic_DNA"/>
</dbReference>
<dbReference type="OrthoDB" id="5383057at2759"/>
<dbReference type="Proteomes" id="UP000567885">
    <property type="component" value="Unassembled WGS sequence"/>
</dbReference>
<feature type="region of interest" description="Disordered" evidence="1">
    <location>
        <begin position="1"/>
        <end position="201"/>
    </location>
</feature>
<evidence type="ECO:0000256" key="1">
    <source>
        <dbReference type="SAM" id="MobiDB-lite"/>
    </source>
</evidence>
<name>A0A8H5T5X1_FUSHE</name>
<feature type="compositionally biased region" description="Low complexity" evidence="1">
    <location>
        <begin position="57"/>
        <end position="108"/>
    </location>
</feature>
<dbReference type="AlphaFoldDB" id="A0A8H5T5X1"/>
<protein>
    <submittedName>
        <fullName evidence="2">Uncharacterized protein</fullName>
    </submittedName>
</protein>
<proteinExistence type="predicted"/>
<accession>A0A8H5T5X1</accession>
<reference evidence="2 3" key="1">
    <citation type="submission" date="2020-05" db="EMBL/GenBank/DDBJ databases">
        <title>Identification and distribution of gene clusters putatively required for synthesis of sphingolipid metabolism inhibitors in phylogenetically diverse species of the filamentous fungus Fusarium.</title>
        <authorList>
            <person name="Kim H.-S."/>
            <person name="Busman M."/>
            <person name="Brown D.W."/>
            <person name="Divon H."/>
            <person name="Uhlig S."/>
            <person name="Proctor R.H."/>
        </authorList>
    </citation>
    <scope>NUCLEOTIDE SEQUENCE [LARGE SCALE GENOMIC DNA]</scope>
    <source>
        <strain evidence="2 3">NRRL 20693</strain>
    </source>
</reference>
<evidence type="ECO:0000313" key="3">
    <source>
        <dbReference type="Proteomes" id="UP000567885"/>
    </source>
</evidence>
<organism evidence="2 3">
    <name type="scientific">Fusarium heterosporum</name>
    <dbReference type="NCBI Taxonomy" id="42747"/>
    <lineage>
        <taxon>Eukaryota</taxon>
        <taxon>Fungi</taxon>
        <taxon>Dikarya</taxon>
        <taxon>Ascomycota</taxon>
        <taxon>Pezizomycotina</taxon>
        <taxon>Sordariomycetes</taxon>
        <taxon>Hypocreomycetidae</taxon>
        <taxon>Hypocreales</taxon>
        <taxon>Nectriaceae</taxon>
        <taxon>Fusarium</taxon>
        <taxon>Fusarium heterosporum species complex</taxon>
    </lineage>
</organism>
<comment type="caution">
    <text evidence="2">The sequence shown here is derived from an EMBL/GenBank/DDBJ whole genome shotgun (WGS) entry which is preliminary data.</text>
</comment>
<sequence length="201" mass="20556">MAPKAPSHGQKVDLGQNAPVKQEGAGQVASESLAAESLQEGGEFTSNEGIRGENQPSSGSENTSSGRTTNTSSSRESGSGLGSSRSENTSSAQESNSKSESGSGSGSSHADTAPSYVNNQYIRAPGGPHGKNLHEGIDDSNTQDGLKKALASEPGSEDDPSRLAELQFQKNQSAAGRDAGPRQSELSSETAFDALDNEAST</sequence>
<gene>
    <name evidence="2" type="ORF">FHETE_7560</name>
</gene>